<keyword evidence="4" id="KW-1185">Reference proteome</keyword>
<dbReference type="GO" id="GO:0006284">
    <property type="term" value="P:base-excision repair"/>
    <property type="evidence" value="ECO:0007669"/>
    <property type="project" value="InterPro"/>
</dbReference>
<dbReference type="SMART" id="SM01232">
    <property type="entry name" value="H2TH"/>
    <property type="match status" value="1"/>
</dbReference>
<dbReference type="GO" id="GO:0003906">
    <property type="term" value="F:DNA-(apurinic or apyrimidinic site) endonuclease activity"/>
    <property type="evidence" value="ECO:0007669"/>
    <property type="project" value="InterPro"/>
</dbReference>
<dbReference type="EMBL" id="FNPI01000009">
    <property type="protein sequence ID" value="SDZ29151.1"/>
    <property type="molecule type" value="Genomic_DNA"/>
</dbReference>
<feature type="domain" description="Formamidopyrimidine-DNA glycosylase H2TH DNA-binding" evidence="2">
    <location>
        <begin position="139"/>
        <end position="230"/>
    </location>
</feature>
<sequence length="277" mass="31180">MIELPETYVLAHQINRTLAGKVIRKVTANASPHKFAWYSGDPMNYDKLLNGRKITGANPGTEYTCGASTEILAEDTLMVISTPIKYHPKGEKLPKKHQLLIEFDDFSHMSCTVQMWGAMLCYPLEGESLAEEYKVNRCLSPLSEAFDYSYFERLLEGHENLSAKAFLATEQRIPGLGNGILQDILFHACIHPKRRMNTLSEREKRRMFHAVKDTIDTMVTQGGRDTERSLFGCPGGYQTILSKKTINKPCPVCEGALVREAYLGGNIYYCPTCQPCE</sequence>
<protein>
    <submittedName>
        <fullName evidence="3">Formamidopyrimidine-DNA glycosylase</fullName>
    </submittedName>
</protein>
<organism evidence="3 4">
    <name type="scientific">Evansella caseinilytica</name>
    <dbReference type="NCBI Taxonomy" id="1503961"/>
    <lineage>
        <taxon>Bacteria</taxon>
        <taxon>Bacillati</taxon>
        <taxon>Bacillota</taxon>
        <taxon>Bacilli</taxon>
        <taxon>Bacillales</taxon>
        <taxon>Bacillaceae</taxon>
        <taxon>Evansella</taxon>
    </lineage>
</organism>
<dbReference type="InterPro" id="IPR010979">
    <property type="entry name" value="Ribosomal_uS13-like_H2TH"/>
</dbReference>
<name>A0A1H3RV67_9BACI</name>
<dbReference type="InterPro" id="IPR035937">
    <property type="entry name" value="FPG_N"/>
</dbReference>
<dbReference type="SUPFAM" id="SSF57716">
    <property type="entry name" value="Glucocorticoid receptor-like (DNA-binding domain)"/>
    <property type="match status" value="1"/>
</dbReference>
<evidence type="ECO:0000259" key="2">
    <source>
        <dbReference type="SMART" id="SM01232"/>
    </source>
</evidence>
<dbReference type="GO" id="GO:0034039">
    <property type="term" value="F:8-oxo-7,8-dihydroguanine DNA N-glycosylase activity"/>
    <property type="evidence" value="ECO:0007669"/>
    <property type="project" value="TreeGrafter"/>
</dbReference>
<dbReference type="InterPro" id="IPR015886">
    <property type="entry name" value="H2TH_FPG"/>
</dbReference>
<evidence type="ECO:0000313" key="3">
    <source>
        <dbReference type="EMBL" id="SDZ29151.1"/>
    </source>
</evidence>
<dbReference type="SUPFAM" id="SSF81624">
    <property type="entry name" value="N-terminal domain of MutM-like DNA repair proteins"/>
    <property type="match status" value="1"/>
</dbReference>
<comment type="similarity">
    <text evidence="1">Belongs to the FPG family.</text>
</comment>
<dbReference type="Proteomes" id="UP000198935">
    <property type="component" value="Unassembled WGS sequence"/>
</dbReference>
<dbReference type="PANTHER" id="PTHR22993">
    <property type="entry name" value="FORMAMIDOPYRIMIDINE-DNA GLYCOSYLASE"/>
    <property type="match status" value="1"/>
</dbReference>
<evidence type="ECO:0000313" key="4">
    <source>
        <dbReference type="Proteomes" id="UP000198935"/>
    </source>
</evidence>
<dbReference type="GO" id="GO:0003684">
    <property type="term" value="F:damaged DNA binding"/>
    <property type="evidence" value="ECO:0007669"/>
    <property type="project" value="InterPro"/>
</dbReference>
<dbReference type="Pfam" id="PF06831">
    <property type="entry name" value="H2TH"/>
    <property type="match status" value="1"/>
</dbReference>
<proteinExistence type="inferred from homology"/>
<accession>A0A1H3RV67</accession>
<dbReference type="PANTHER" id="PTHR22993:SF9">
    <property type="entry name" value="FORMAMIDOPYRIMIDINE-DNA GLYCOSYLASE"/>
    <property type="match status" value="1"/>
</dbReference>
<gene>
    <name evidence="3" type="ORF">SAMN05421736_10953</name>
</gene>
<dbReference type="GO" id="GO:0008270">
    <property type="term" value="F:zinc ion binding"/>
    <property type="evidence" value="ECO:0007669"/>
    <property type="project" value="InterPro"/>
</dbReference>
<dbReference type="STRING" id="1503961.SAMN05421736_10953"/>
<dbReference type="AlphaFoldDB" id="A0A1H3RV67"/>
<dbReference type="Gene3D" id="1.10.8.50">
    <property type="match status" value="1"/>
</dbReference>
<dbReference type="OrthoDB" id="9800855at2"/>
<dbReference type="SUPFAM" id="SSF46946">
    <property type="entry name" value="S13-like H2TH domain"/>
    <property type="match status" value="1"/>
</dbReference>
<evidence type="ECO:0000256" key="1">
    <source>
        <dbReference type="ARBA" id="ARBA00009409"/>
    </source>
</evidence>
<reference evidence="4" key="1">
    <citation type="submission" date="2016-10" db="EMBL/GenBank/DDBJ databases">
        <authorList>
            <person name="Varghese N."/>
            <person name="Submissions S."/>
        </authorList>
    </citation>
    <scope>NUCLEOTIDE SEQUENCE [LARGE SCALE GENOMIC DNA]</scope>
    <source>
        <strain evidence="4">SP</strain>
    </source>
</reference>